<proteinExistence type="predicted"/>
<evidence type="ECO:0000313" key="2">
    <source>
        <dbReference type="Proteomes" id="UP000520814"/>
    </source>
</evidence>
<evidence type="ECO:0000313" key="1">
    <source>
        <dbReference type="EMBL" id="MBB6053090.1"/>
    </source>
</evidence>
<accession>A0A7W9SUJ6</accession>
<protein>
    <submittedName>
        <fullName evidence="1">Uncharacterized membrane protein (UPF0127 family)</fullName>
    </submittedName>
</protein>
<reference evidence="1 2" key="1">
    <citation type="submission" date="2020-08" db="EMBL/GenBank/DDBJ databases">
        <title>Genomic Encyclopedia of Type Strains, Phase IV (KMG-IV): sequencing the most valuable type-strain genomes for metagenomic binning, comparative biology and taxonomic classification.</title>
        <authorList>
            <person name="Goeker M."/>
        </authorList>
    </citation>
    <scope>NUCLEOTIDE SEQUENCE [LARGE SCALE GENOMIC DNA]</scope>
    <source>
        <strain evidence="1 2">DSM 23562</strain>
    </source>
</reference>
<dbReference type="Proteomes" id="UP000520814">
    <property type="component" value="Unassembled WGS sequence"/>
</dbReference>
<keyword evidence="2" id="KW-1185">Reference proteome</keyword>
<name>A0A7W9SUJ6_ARMRO</name>
<dbReference type="AlphaFoldDB" id="A0A7W9SUJ6"/>
<sequence length="117" mass="12591">MPPSSAASSLRTESGRVLATDARWLAHFWERGRGWLARKPDPNLALGVPLTEGERLHSIGMRFSLDIAYCDSEGSVLAVCTLAPARVAPPVPRAVVAWELLAGQLAGLSLGERLRCD</sequence>
<dbReference type="RefSeq" id="WP_184203041.1">
    <property type="nucleotide sequence ID" value="NZ_JACHGW010000005.1"/>
</dbReference>
<dbReference type="EMBL" id="JACHGW010000005">
    <property type="protein sequence ID" value="MBB6053090.1"/>
    <property type="molecule type" value="Genomic_DNA"/>
</dbReference>
<organism evidence="1 2">
    <name type="scientific">Armatimonas rosea</name>
    <dbReference type="NCBI Taxonomy" id="685828"/>
    <lineage>
        <taxon>Bacteria</taxon>
        <taxon>Bacillati</taxon>
        <taxon>Armatimonadota</taxon>
        <taxon>Armatimonadia</taxon>
        <taxon>Armatimonadales</taxon>
        <taxon>Armatimonadaceae</taxon>
        <taxon>Armatimonas</taxon>
    </lineage>
</organism>
<comment type="caution">
    <text evidence="1">The sequence shown here is derived from an EMBL/GenBank/DDBJ whole genome shotgun (WGS) entry which is preliminary data.</text>
</comment>
<gene>
    <name evidence="1" type="ORF">HNQ39_004922</name>
</gene>